<dbReference type="InterPro" id="IPR025671">
    <property type="entry name" value="HXXEE"/>
</dbReference>
<dbReference type="STRING" id="861299.J421_0658"/>
<dbReference type="EMBL" id="CP007128">
    <property type="protein sequence ID" value="AHG88195.1"/>
    <property type="molecule type" value="Genomic_DNA"/>
</dbReference>
<sequence>MNAAWLAVFAASLWAMRRRGRAASLGALGATFLALGGGVGNGVAHLALALRAGGYFPGLYTAALCLVAGAVLLARLRAITGVGVD</sequence>
<dbReference type="RefSeq" id="WP_025409740.1">
    <property type="nucleotide sequence ID" value="NZ_CP007128.1"/>
</dbReference>
<keyword evidence="1" id="KW-0472">Membrane</keyword>
<feature type="transmembrane region" description="Helical" evidence="1">
    <location>
        <begin position="32"/>
        <end position="50"/>
    </location>
</feature>
<name>W0RD19_9BACT</name>
<accession>W0RD19</accession>
<feature type="transmembrane region" description="Helical" evidence="1">
    <location>
        <begin position="57"/>
        <end position="76"/>
    </location>
</feature>
<dbReference type="HOGENOM" id="CLU_2507973_0_0_0"/>
<organism evidence="2 3">
    <name type="scientific">Gemmatirosa kalamazoonensis</name>
    <dbReference type="NCBI Taxonomy" id="861299"/>
    <lineage>
        <taxon>Bacteria</taxon>
        <taxon>Pseudomonadati</taxon>
        <taxon>Gemmatimonadota</taxon>
        <taxon>Gemmatimonadia</taxon>
        <taxon>Gemmatimonadales</taxon>
        <taxon>Gemmatimonadaceae</taxon>
        <taxon>Gemmatirosa</taxon>
    </lineage>
</organism>
<keyword evidence="1" id="KW-1133">Transmembrane helix</keyword>
<dbReference type="KEGG" id="gba:J421_0658"/>
<proteinExistence type="predicted"/>
<gene>
    <name evidence="2" type="ORF">J421_0658</name>
</gene>
<keyword evidence="1" id="KW-0812">Transmembrane</keyword>
<dbReference type="InParanoid" id="W0RD19"/>
<protein>
    <submittedName>
        <fullName evidence="2">HXXEE motif-containing protein</fullName>
    </submittedName>
</protein>
<evidence type="ECO:0000313" key="2">
    <source>
        <dbReference type="EMBL" id="AHG88195.1"/>
    </source>
</evidence>
<reference evidence="2 3" key="1">
    <citation type="journal article" date="2014" name="Genome Announc.">
        <title>Genome Sequence and Methylome of Soil Bacterium Gemmatirosa kalamazoonensis KBS708T, a Member of the Rarely Cultivated Gemmatimonadetes Phylum.</title>
        <authorList>
            <person name="Debruyn J.M."/>
            <person name="Radosevich M."/>
            <person name="Wommack K.E."/>
            <person name="Polson S.W."/>
            <person name="Hauser L.J."/>
            <person name="Fawaz M.N."/>
            <person name="Korlach J."/>
            <person name="Tsai Y.C."/>
        </authorList>
    </citation>
    <scope>NUCLEOTIDE SEQUENCE [LARGE SCALE GENOMIC DNA]</scope>
    <source>
        <strain evidence="2 3">KBS708</strain>
    </source>
</reference>
<evidence type="ECO:0000256" key="1">
    <source>
        <dbReference type="SAM" id="Phobius"/>
    </source>
</evidence>
<dbReference type="Proteomes" id="UP000019151">
    <property type="component" value="Chromosome"/>
</dbReference>
<dbReference type="AlphaFoldDB" id="W0RD19"/>
<dbReference type="Pfam" id="PF13787">
    <property type="entry name" value="HXXEE"/>
    <property type="match status" value="1"/>
</dbReference>
<keyword evidence="3" id="KW-1185">Reference proteome</keyword>
<evidence type="ECO:0000313" key="3">
    <source>
        <dbReference type="Proteomes" id="UP000019151"/>
    </source>
</evidence>